<dbReference type="Pfam" id="PF00067">
    <property type="entry name" value="p450"/>
    <property type="match status" value="1"/>
</dbReference>
<dbReference type="Gene3D" id="1.10.630.10">
    <property type="entry name" value="Cytochrome P450"/>
    <property type="match status" value="1"/>
</dbReference>
<keyword evidence="7" id="KW-0503">Monooxygenase</keyword>
<evidence type="ECO:0000256" key="2">
    <source>
        <dbReference type="ARBA" id="ARBA00010617"/>
    </source>
</evidence>
<evidence type="ECO:0000256" key="7">
    <source>
        <dbReference type="ARBA" id="ARBA00023033"/>
    </source>
</evidence>
<dbReference type="Proteomes" id="UP001153148">
    <property type="component" value="Unassembled WGS sequence"/>
</dbReference>
<feature type="non-terminal residue" evidence="8">
    <location>
        <position position="110"/>
    </location>
</feature>
<accession>A0ABN7PIK7</accession>
<sequence>MWLGSNVFILLSDPRNIEVILSSSVHIEKADIYKFSLPWLGTGLLTSTDSLWHKRRKIITPTFHFKILEGFVEVFNSNAQILVEELKKHVADKYVDIYNNISLCDLDIIC</sequence>
<evidence type="ECO:0008006" key="10">
    <source>
        <dbReference type="Google" id="ProtNLM"/>
    </source>
</evidence>
<keyword evidence="3" id="KW-0349">Heme</keyword>
<evidence type="ECO:0000256" key="1">
    <source>
        <dbReference type="ARBA" id="ARBA00001971"/>
    </source>
</evidence>
<keyword evidence="4" id="KW-0479">Metal-binding</keyword>
<keyword evidence="6" id="KW-0408">Iron</keyword>
<name>A0ABN7PIK7_TIMPD</name>
<dbReference type="InterPro" id="IPR050196">
    <property type="entry name" value="Cytochrome_P450_Monoox"/>
</dbReference>
<evidence type="ECO:0000313" key="9">
    <source>
        <dbReference type="Proteomes" id="UP001153148"/>
    </source>
</evidence>
<dbReference type="PANTHER" id="PTHR24291">
    <property type="entry name" value="CYTOCHROME P450 FAMILY 4"/>
    <property type="match status" value="1"/>
</dbReference>
<evidence type="ECO:0000256" key="4">
    <source>
        <dbReference type="ARBA" id="ARBA00022723"/>
    </source>
</evidence>
<evidence type="ECO:0000256" key="3">
    <source>
        <dbReference type="ARBA" id="ARBA00022617"/>
    </source>
</evidence>
<dbReference type="InterPro" id="IPR036396">
    <property type="entry name" value="Cyt_P450_sf"/>
</dbReference>
<dbReference type="InterPro" id="IPR001128">
    <property type="entry name" value="Cyt_P450"/>
</dbReference>
<gene>
    <name evidence="8" type="ORF">TPAB3V08_LOCUS13875</name>
</gene>
<reference evidence="8" key="1">
    <citation type="submission" date="2021-03" db="EMBL/GenBank/DDBJ databases">
        <authorList>
            <person name="Tran Van P."/>
        </authorList>
    </citation>
    <scope>NUCLEOTIDE SEQUENCE</scope>
</reference>
<comment type="similarity">
    <text evidence="2">Belongs to the cytochrome P450 family.</text>
</comment>
<dbReference type="EMBL" id="CAJPIN010060961">
    <property type="protein sequence ID" value="CAG2066932.1"/>
    <property type="molecule type" value="Genomic_DNA"/>
</dbReference>
<organism evidence="8 9">
    <name type="scientific">Timema podura</name>
    <name type="common">Walking stick</name>
    <dbReference type="NCBI Taxonomy" id="61482"/>
    <lineage>
        <taxon>Eukaryota</taxon>
        <taxon>Metazoa</taxon>
        <taxon>Ecdysozoa</taxon>
        <taxon>Arthropoda</taxon>
        <taxon>Hexapoda</taxon>
        <taxon>Insecta</taxon>
        <taxon>Pterygota</taxon>
        <taxon>Neoptera</taxon>
        <taxon>Polyneoptera</taxon>
        <taxon>Phasmatodea</taxon>
        <taxon>Timematodea</taxon>
        <taxon>Timematoidea</taxon>
        <taxon>Timematidae</taxon>
        <taxon>Timema</taxon>
    </lineage>
</organism>
<dbReference type="SUPFAM" id="SSF48264">
    <property type="entry name" value="Cytochrome P450"/>
    <property type="match status" value="1"/>
</dbReference>
<comment type="cofactor">
    <cofactor evidence="1">
        <name>heme</name>
        <dbReference type="ChEBI" id="CHEBI:30413"/>
    </cofactor>
</comment>
<evidence type="ECO:0000313" key="8">
    <source>
        <dbReference type="EMBL" id="CAG2066932.1"/>
    </source>
</evidence>
<protein>
    <recommendedName>
        <fullName evidence="10">Cytochrome P450</fullName>
    </recommendedName>
</protein>
<evidence type="ECO:0000256" key="6">
    <source>
        <dbReference type="ARBA" id="ARBA00023004"/>
    </source>
</evidence>
<keyword evidence="9" id="KW-1185">Reference proteome</keyword>
<evidence type="ECO:0000256" key="5">
    <source>
        <dbReference type="ARBA" id="ARBA00023002"/>
    </source>
</evidence>
<comment type="caution">
    <text evidence="8">The sequence shown here is derived from an EMBL/GenBank/DDBJ whole genome shotgun (WGS) entry which is preliminary data.</text>
</comment>
<dbReference type="PANTHER" id="PTHR24291:SF187">
    <property type="entry name" value="CYTOCHROME P450 4AE1-RELATED"/>
    <property type="match status" value="1"/>
</dbReference>
<proteinExistence type="inferred from homology"/>
<keyword evidence="5" id="KW-0560">Oxidoreductase</keyword>